<accession>A0A291RCR6</accession>
<evidence type="ECO:0000313" key="2">
    <source>
        <dbReference type="Proteomes" id="UP000221961"/>
    </source>
</evidence>
<protein>
    <recommendedName>
        <fullName evidence="3">Helix-turn-helix domain-containing protein</fullName>
    </recommendedName>
</protein>
<evidence type="ECO:0000313" key="1">
    <source>
        <dbReference type="EMBL" id="ATL65117.1"/>
    </source>
</evidence>
<organism evidence="1 2">
    <name type="scientific">Nocardia terpenica</name>
    <dbReference type="NCBI Taxonomy" id="455432"/>
    <lineage>
        <taxon>Bacteria</taxon>
        <taxon>Bacillati</taxon>
        <taxon>Actinomycetota</taxon>
        <taxon>Actinomycetes</taxon>
        <taxon>Mycobacteriales</taxon>
        <taxon>Nocardiaceae</taxon>
        <taxon>Nocardia</taxon>
    </lineage>
</organism>
<evidence type="ECO:0008006" key="3">
    <source>
        <dbReference type="Google" id="ProtNLM"/>
    </source>
</evidence>
<dbReference type="GeneID" id="88356134"/>
<dbReference type="KEGG" id="ntp:CRH09_01620"/>
<reference evidence="1 2" key="1">
    <citation type="submission" date="2017-10" db="EMBL/GenBank/DDBJ databases">
        <title>Comparative genomics between pathogenic Norcardia.</title>
        <authorList>
            <person name="Zeng L."/>
        </authorList>
    </citation>
    <scope>NUCLEOTIDE SEQUENCE [LARGE SCALE GENOMIC DNA]</scope>
    <source>
        <strain evidence="1 2">NC_YFY_NT001</strain>
    </source>
</reference>
<gene>
    <name evidence="1" type="ORF">CRH09_01620</name>
</gene>
<dbReference type="AlphaFoldDB" id="A0A291RCR6"/>
<dbReference type="Proteomes" id="UP000221961">
    <property type="component" value="Chromosome"/>
</dbReference>
<dbReference type="RefSeq" id="WP_098692432.1">
    <property type="nucleotide sequence ID" value="NZ_CP023778.1"/>
</dbReference>
<dbReference type="EMBL" id="CP023778">
    <property type="protein sequence ID" value="ATL65117.1"/>
    <property type="molecule type" value="Genomic_DNA"/>
</dbReference>
<sequence>MTRDRWPWPADTPLQRARKVAGSYRAALRQLAPGRCEELDRRAIELGQGWVAPVELPAHLVEHALDAELSAADIEHFWRIPASTIRTWVHRGLITRRPGRKYLVRDVLAVSVRTTNHGRDSN</sequence>
<proteinExistence type="predicted"/>
<name>A0A291RCR6_9NOCA</name>